<reference evidence="11 12" key="1">
    <citation type="submission" date="2019-10" db="EMBL/GenBank/DDBJ databases">
        <title>Draft whole-genome sequence of the purple nonsulfur photosynthetic bacterium Roseospira navarrensis DSM 15114.</title>
        <authorList>
            <person name="Kyndt J.A."/>
            <person name="Meyer T.E."/>
        </authorList>
    </citation>
    <scope>NUCLEOTIDE SEQUENCE [LARGE SCALE GENOMIC DNA]</scope>
    <source>
        <strain evidence="11 12">DSM 15114</strain>
    </source>
</reference>
<evidence type="ECO:0000256" key="8">
    <source>
        <dbReference type="ARBA" id="ARBA00038436"/>
    </source>
</evidence>
<comment type="subcellular location">
    <subcellularLocation>
        <location evidence="1 9">Cell inner membrane</location>
        <topology evidence="1 9">Multi-pass membrane protein</topology>
    </subcellularLocation>
</comment>
<comment type="function">
    <text evidence="9">Part of the tripartite ATP-independent periplasmic (TRAP) transport system.</text>
</comment>
<evidence type="ECO:0000256" key="6">
    <source>
        <dbReference type="ARBA" id="ARBA00022989"/>
    </source>
</evidence>
<dbReference type="PANTHER" id="PTHR35011:SF2">
    <property type="entry name" value="2,3-DIKETO-L-GULONATE TRAP TRANSPORTER SMALL PERMEASE PROTEIN YIAM"/>
    <property type="match status" value="1"/>
</dbReference>
<comment type="caution">
    <text evidence="11">The sequence shown here is derived from an EMBL/GenBank/DDBJ whole genome shotgun (WGS) entry which is preliminary data.</text>
</comment>
<dbReference type="GO" id="GO:0015740">
    <property type="term" value="P:C4-dicarboxylate transport"/>
    <property type="evidence" value="ECO:0007669"/>
    <property type="project" value="TreeGrafter"/>
</dbReference>
<keyword evidence="2 9" id="KW-0813">Transport</keyword>
<dbReference type="OrthoDB" id="7843639at2"/>
<accession>A0A7X1ZF73</accession>
<comment type="similarity">
    <text evidence="8 9">Belongs to the TRAP transporter small permease family.</text>
</comment>
<keyword evidence="7 9" id="KW-0472">Membrane</keyword>
<sequence>MQSSSAAHHSDFVDRIERTGIAIALGLMTIVTFSNVVARYVFNSNILWALETTVFLFAWLVLLGASHCVKISAHIGVDLIQNLLPLGIRKAVILLSVVLCVVFSVLLLVGAFQYWWPFATQRSWYEVNDIPMVFFPDLMAEWFNEGEEYEKMPRFIPYAALPIGMVLLTLRFLQAGWHILTERRSMLIASHEADEMVAEASEETRRRDQAGEG</sequence>
<evidence type="ECO:0000256" key="4">
    <source>
        <dbReference type="ARBA" id="ARBA00022519"/>
    </source>
</evidence>
<evidence type="ECO:0000313" key="12">
    <source>
        <dbReference type="Proteomes" id="UP000434582"/>
    </source>
</evidence>
<feature type="transmembrane region" description="Helical" evidence="9">
    <location>
        <begin position="92"/>
        <end position="116"/>
    </location>
</feature>
<dbReference type="Pfam" id="PF04290">
    <property type="entry name" value="DctQ"/>
    <property type="match status" value="1"/>
</dbReference>
<dbReference type="Proteomes" id="UP000434582">
    <property type="component" value="Unassembled WGS sequence"/>
</dbReference>
<protein>
    <recommendedName>
        <fullName evidence="9">TRAP transporter small permease protein</fullName>
    </recommendedName>
</protein>
<evidence type="ECO:0000256" key="3">
    <source>
        <dbReference type="ARBA" id="ARBA00022475"/>
    </source>
</evidence>
<dbReference type="GO" id="GO:0005886">
    <property type="term" value="C:plasma membrane"/>
    <property type="evidence" value="ECO:0007669"/>
    <property type="project" value="UniProtKB-SubCell"/>
</dbReference>
<feature type="transmembrane region" description="Helical" evidence="9">
    <location>
        <begin position="21"/>
        <end position="42"/>
    </location>
</feature>
<dbReference type="EMBL" id="WIVE01000043">
    <property type="protein sequence ID" value="MQX37468.1"/>
    <property type="molecule type" value="Genomic_DNA"/>
</dbReference>
<comment type="subunit">
    <text evidence="9">The complex comprises the extracytoplasmic solute receptor protein and the two transmembrane proteins.</text>
</comment>
<feature type="domain" description="Tripartite ATP-independent periplasmic transporters DctQ component" evidence="10">
    <location>
        <begin position="28"/>
        <end position="179"/>
    </location>
</feature>
<dbReference type="GO" id="GO:0022857">
    <property type="term" value="F:transmembrane transporter activity"/>
    <property type="evidence" value="ECO:0007669"/>
    <property type="project" value="UniProtKB-UniRule"/>
</dbReference>
<evidence type="ECO:0000259" key="10">
    <source>
        <dbReference type="Pfam" id="PF04290"/>
    </source>
</evidence>
<keyword evidence="5 9" id="KW-0812">Transmembrane</keyword>
<dbReference type="PANTHER" id="PTHR35011">
    <property type="entry name" value="2,3-DIKETO-L-GULONATE TRAP TRANSPORTER SMALL PERMEASE PROTEIN YIAM"/>
    <property type="match status" value="1"/>
</dbReference>
<gene>
    <name evidence="11" type="ORF">GHC57_13155</name>
</gene>
<evidence type="ECO:0000256" key="5">
    <source>
        <dbReference type="ARBA" id="ARBA00022692"/>
    </source>
</evidence>
<evidence type="ECO:0000256" key="2">
    <source>
        <dbReference type="ARBA" id="ARBA00022448"/>
    </source>
</evidence>
<keyword evidence="12" id="KW-1185">Reference proteome</keyword>
<proteinExistence type="inferred from homology"/>
<dbReference type="RefSeq" id="WP_153344968.1">
    <property type="nucleotide sequence ID" value="NZ_WIVE01000043.1"/>
</dbReference>
<keyword evidence="3" id="KW-1003">Cell membrane</keyword>
<keyword evidence="6 9" id="KW-1133">Transmembrane helix</keyword>
<keyword evidence="4 9" id="KW-0997">Cell inner membrane</keyword>
<dbReference type="InterPro" id="IPR055348">
    <property type="entry name" value="DctQ"/>
</dbReference>
<dbReference type="InterPro" id="IPR007387">
    <property type="entry name" value="TRAP_DctQ"/>
</dbReference>
<evidence type="ECO:0000256" key="1">
    <source>
        <dbReference type="ARBA" id="ARBA00004429"/>
    </source>
</evidence>
<dbReference type="AlphaFoldDB" id="A0A7X1ZF73"/>
<evidence type="ECO:0000256" key="7">
    <source>
        <dbReference type="ARBA" id="ARBA00023136"/>
    </source>
</evidence>
<name>A0A7X1ZF73_9PROT</name>
<feature type="transmembrane region" description="Helical" evidence="9">
    <location>
        <begin position="54"/>
        <end position="80"/>
    </location>
</feature>
<organism evidence="11 12">
    <name type="scientific">Roseospira navarrensis</name>
    <dbReference type="NCBI Taxonomy" id="140058"/>
    <lineage>
        <taxon>Bacteria</taxon>
        <taxon>Pseudomonadati</taxon>
        <taxon>Pseudomonadota</taxon>
        <taxon>Alphaproteobacteria</taxon>
        <taxon>Rhodospirillales</taxon>
        <taxon>Rhodospirillaceae</taxon>
        <taxon>Roseospira</taxon>
    </lineage>
</organism>
<evidence type="ECO:0000256" key="9">
    <source>
        <dbReference type="RuleBase" id="RU369079"/>
    </source>
</evidence>
<evidence type="ECO:0000313" key="11">
    <source>
        <dbReference type="EMBL" id="MQX37468.1"/>
    </source>
</evidence>
<feature type="transmembrane region" description="Helical" evidence="9">
    <location>
        <begin position="155"/>
        <end position="173"/>
    </location>
</feature>